<dbReference type="InterPro" id="IPR013096">
    <property type="entry name" value="Cupin_2"/>
</dbReference>
<evidence type="ECO:0000259" key="2">
    <source>
        <dbReference type="Pfam" id="PF07883"/>
    </source>
</evidence>
<gene>
    <name evidence="3" type="ORF">ABFZ84_04590</name>
</gene>
<comment type="caution">
    <text evidence="3">The sequence shown here is derived from an EMBL/GenBank/DDBJ whole genome shotgun (WGS) entry which is preliminary data.</text>
</comment>
<dbReference type="Gene3D" id="2.60.120.10">
    <property type="entry name" value="Jelly Rolls"/>
    <property type="match status" value="1"/>
</dbReference>
<dbReference type="SUPFAM" id="SSF51182">
    <property type="entry name" value="RmlC-like cupins"/>
    <property type="match status" value="1"/>
</dbReference>
<evidence type="ECO:0000313" key="4">
    <source>
        <dbReference type="Proteomes" id="UP001560685"/>
    </source>
</evidence>
<dbReference type="CDD" id="cd02224">
    <property type="entry name" value="cupin_SPO2919-like"/>
    <property type="match status" value="1"/>
</dbReference>
<keyword evidence="1" id="KW-0479">Metal-binding</keyword>
<dbReference type="RefSeq" id="WP_369312752.1">
    <property type="nucleotide sequence ID" value="NZ_JBEHZE010000001.1"/>
</dbReference>
<keyword evidence="4" id="KW-1185">Reference proteome</keyword>
<dbReference type="Proteomes" id="UP001560685">
    <property type="component" value="Unassembled WGS sequence"/>
</dbReference>
<dbReference type="InterPro" id="IPR014710">
    <property type="entry name" value="RmlC-like_jellyroll"/>
</dbReference>
<proteinExistence type="predicted"/>
<dbReference type="Pfam" id="PF07883">
    <property type="entry name" value="Cupin_2"/>
    <property type="match status" value="1"/>
</dbReference>
<protein>
    <submittedName>
        <fullName evidence="3">Cupin domain-containing protein</fullName>
    </submittedName>
</protein>
<reference evidence="3 4" key="1">
    <citation type="submission" date="2024-05" db="EMBL/GenBank/DDBJ databases">
        <title>Three bacterial strains, DH-69, EH-24, and ECK-19 isolated from coastal sediments.</title>
        <authorList>
            <person name="Ye Y.-Q."/>
            <person name="Du Z.-J."/>
        </authorList>
    </citation>
    <scope>NUCLEOTIDE SEQUENCE [LARGE SCALE GENOMIC DNA]</scope>
    <source>
        <strain evidence="3 4">ECK-19</strain>
    </source>
</reference>
<accession>A0ABV3Z2W7</accession>
<dbReference type="PANTHER" id="PTHR35848">
    <property type="entry name" value="OXALATE-BINDING PROTEIN"/>
    <property type="match status" value="1"/>
</dbReference>
<feature type="domain" description="Cupin type-2" evidence="2">
    <location>
        <begin position="47"/>
        <end position="117"/>
    </location>
</feature>
<sequence length="156" mass="17030">MPKIDFANAPVRTACAYPEPYADHCRGRSKIAVGDLGGLDQFGVNYTRLAPGAASAHKHWHAKEDELIYLIEGEAVLVEDDGETILRAGDFASFKAGVANGHMMVNRSHRDAVFLEVGTRSLDDVSTYTDPSVDMKMVKNGGAWRAYRKNDVPYGG</sequence>
<evidence type="ECO:0000256" key="1">
    <source>
        <dbReference type="ARBA" id="ARBA00022723"/>
    </source>
</evidence>
<evidence type="ECO:0000313" key="3">
    <source>
        <dbReference type="EMBL" id="MEX6632818.1"/>
    </source>
</evidence>
<dbReference type="PANTHER" id="PTHR35848:SF9">
    <property type="entry name" value="SLL1358 PROTEIN"/>
    <property type="match status" value="1"/>
</dbReference>
<dbReference type="EMBL" id="JBEHZE010000001">
    <property type="protein sequence ID" value="MEX6632818.1"/>
    <property type="molecule type" value="Genomic_DNA"/>
</dbReference>
<organism evidence="3 4">
    <name type="scientific">Hyphococcus lacteus</name>
    <dbReference type="NCBI Taxonomy" id="3143536"/>
    <lineage>
        <taxon>Bacteria</taxon>
        <taxon>Pseudomonadati</taxon>
        <taxon>Pseudomonadota</taxon>
        <taxon>Alphaproteobacteria</taxon>
        <taxon>Parvularculales</taxon>
        <taxon>Parvularculaceae</taxon>
        <taxon>Hyphococcus</taxon>
    </lineage>
</organism>
<dbReference type="InterPro" id="IPR011051">
    <property type="entry name" value="RmlC_Cupin_sf"/>
</dbReference>
<dbReference type="InterPro" id="IPR051610">
    <property type="entry name" value="GPI/OXD"/>
</dbReference>
<name>A0ABV3Z2W7_9PROT</name>